<dbReference type="Proteomes" id="UP001605036">
    <property type="component" value="Unassembled WGS sequence"/>
</dbReference>
<dbReference type="InterPro" id="IPR032675">
    <property type="entry name" value="LRR_dom_sf"/>
</dbReference>
<dbReference type="EMBL" id="JBHFFA010000004">
    <property type="protein sequence ID" value="KAL2631908.1"/>
    <property type="molecule type" value="Genomic_DNA"/>
</dbReference>
<dbReference type="Gene3D" id="2.60.120.430">
    <property type="entry name" value="Galactose-binding lectin"/>
    <property type="match status" value="1"/>
</dbReference>
<dbReference type="Gene3D" id="3.80.10.10">
    <property type="entry name" value="Ribonuclease Inhibitor"/>
    <property type="match status" value="1"/>
</dbReference>
<accession>A0ABD1YMA2</accession>
<name>A0ABD1YMA2_9MARC</name>
<dbReference type="Pfam" id="PF12819">
    <property type="entry name" value="Malectin_like"/>
    <property type="match status" value="1"/>
</dbReference>
<keyword evidence="9" id="KW-1185">Reference proteome</keyword>
<evidence type="ECO:0000256" key="2">
    <source>
        <dbReference type="ARBA" id="ARBA00022614"/>
    </source>
</evidence>
<evidence type="ECO:0000256" key="4">
    <source>
        <dbReference type="ARBA" id="ARBA00022737"/>
    </source>
</evidence>
<proteinExistence type="predicted"/>
<comment type="subcellular location">
    <subcellularLocation>
        <location evidence="1">Membrane</location>
        <topology evidence="1">Single-pass membrane protein</topology>
    </subcellularLocation>
</comment>
<dbReference type="PROSITE" id="PS51450">
    <property type="entry name" value="LRR"/>
    <property type="match status" value="1"/>
</dbReference>
<keyword evidence="2" id="KW-0433">Leucine-rich repeat</keyword>
<dbReference type="FunFam" id="3.80.10.10:FF:000129">
    <property type="entry name" value="Leucine-rich repeat receptor-like kinase"/>
    <property type="match status" value="1"/>
</dbReference>
<evidence type="ECO:0000256" key="1">
    <source>
        <dbReference type="ARBA" id="ARBA00004167"/>
    </source>
</evidence>
<keyword evidence="3" id="KW-0812">Transmembrane</keyword>
<sequence length="311" mass="34214">MYPIVAGSKYGVRWKNKYLKTLTRLNCGVQSTDATIRYPEDSFDRLWSPPEGEISIKTASTTSSMTVTSPDKPPMGVMQSAWVDEKSFQWFIPISGYELSKTSSFFFMLFFVEVEAVGLSSARVMQVLLNSDTFISDLKIDGNPTDLYPVDPAILTADGATFTFGTSPGSSLGPLLNAAEFSALRHFNTYATYWEELEALDDFKVNLGLTSWIGDPCLPVPYTWLTCIGGDTSAARISTINLSGLNLVGSISPKLRLMPFLSELRLENNKILCKIPNLSNLKNLRIIHLQNNSLSGGIPSTLATLPLLTEL</sequence>
<dbReference type="PANTHER" id="PTHR45631">
    <property type="entry name" value="OS07G0107800 PROTEIN-RELATED"/>
    <property type="match status" value="1"/>
</dbReference>
<dbReference type="PANTHER" id="PTHR45631:SF68">
    <property type="entry name" value="REPEAT FAMILY PROTEIN, PUTATIVE, EXPRESSED-RELATED"/>
    <property type="match status" value="1"/>
</dbReference>
<keyword evidence="6" id="KW-0472">Membrane</keyword>
<dbReference type="SUPFAM" id="SSF52058">
    <property type="entry name" value="L domain-like"/>
    <property type="match status" value="1"/>
</dbReference>
<dbReference type="InterPro" id="IPR001611">
    <property type="entry name" value="Leu-rich_rpt"/>
</dbReference>
<reference evidence="8 9" key="1">
    <citation type="submission" date="2024-09" db="EMBL/GenBank/DDBJ databases">
        <title>Chromosome-scale assembly of Riccia fluitans.</title>
        <authorList>
            <person name="Paukszto L."/>
            <person name="Sawicki J."/>
            <person name="Karawczyk K."/>
            <person name="Piernik-Szablinska J."/>
            <person name="Szczecinska M."/>
            <person name="Mazdziarz M."/>
        </authorList>
    </citation>
    <scope>NUCLEOTIDE SEQUENCE [LARGE SCALE GENOMIC DNA]</scope>
    <source>
        <strain evidence="8">Rf_01</strain>
        <tissue evidence="8">Aerial parts of the thallus</tissue>
    </source>
</reference>
<organism evidence="8 9">
    <name type="scientific">Riccia fluitans</name>
    <dbReference type="NCBI Taxonomy" id="41844"/>
    <lineage>
        <taxon>Eukaryota</taxon>
        <taxon>Viridiplantae</taxon>
        <taxon>Streptophyta</taxon>
        <taxon>Embryophyta</taxon>
        <taxon>Marchantiophyta</taxon>
        <taxon>Marchantiopsida</taxon>
        <taxon>Marchantiidae</taxon>
        <taxon>Marchantiales</taxon>
        <taxon>Ricciaceae</taxon>
        <taxon>Riccia</taxon>
    </lineage>
</organism>
<feature type="domain" description="Malectin-like" evidence="7">
    <location>
        <begin position="9"/>
        <end position="181"/>
    </location>
</feature>
<evidence type="ECO:0000256" key="6">
    <source>
        <dbReference type="ARBA" id="ARBA00023136"/>
    </source>
</evidence>
<evidence type="ECO:0000256" key="3">
    <source>
        <dbReference type="ARBA" id="ARBA00022692"/>
    </source>
</evidence>
<comment type="caution">
    <text evidence="8">The sequence shown here is derived from an EMBL/GenBank/DDBJ whole genome shotgun (WGS) entry which is preliminary data.</text>
</comment>
<keyword evidence="4" id="KW-0677">Repeat</keyword>
<dbReference type="AlphaFoldDB" id="A0ABD1YMA2"/>
<evidence type="ECO:0000313" key="9">
    <source>
        <dbReference type="Proteomes" id="UP001605036"/>
    </source>
</evidence>
<dbReference type="GO" id="GO:0016020">
    <property type="term" value="C:membrane"/>
    <property type="evidence" value="ECO:0007669"/>
    <property type="project" value="UniProtKB-SubCell"/>
</dbReference>
<keyword evidence="5" id="KW-1133">Transmembrane helix</keyword>
<evidence type="ECO:0000313" key="8">
    <source>
        <dbReference type="EMBL" id="KAL2631908.1"/>
    </source>
</evidence>
<gene>
    <name evidence="8" type="ORF">R1flu_016594</name>
</gene>
<evidence type="ECO:0000259" key="7">
    <source>
        <dbReference type="Pfam" id="PF12819"/>
    </source>
</evidence>
<evidence type="ECO:0000256" key="5">
    <source>
        <dbReference type="ARBA" id="ARBA00022989"/>
    </source>
</evidence>
<dbReference type="InterPro" id="IPR024788">
    <property type="entry name" value="Malectin-like_Carb-bd_dom"/>
</dbReference>
<protein>
    <recommendedName>
        <fullName evidence="7">Malectin-like domain-containing protein</fullName>
    </recommendedName>
</protein>